<feature type="transmembrane region" description="Helical" evidence="5">
    <location>
        <begin position="26"/>
        <end position="44"/>
    </location>
</feature>
<dbReference type="GO" id="GO:0016757">
    <property type="term" value="F:glycosyltransferase activity"/>
    <property type="evidence" value="ECO:0007669"/>
    <property type="project" value="UniProtKB-KW"/>
</dbReference>
<gene>
    <name evidence="6" type="ORF">R1flu_014367</name>
</gene>
<keyword evidence="4" id="KW-0808">Transferase</keyword>
<protein>
    <recommendedName>
        <fullName evidence="8">Glycosyltransferase</fullName>
    </recommendedName>
</protein>
<evidence type="ECO:0000256" key="5">
    <source>
        <dbReference type="SAM" id="Phobius"/>
    </source>
</evidence>
<organism evidence="6 7">
    <name type="scientific">Riccia fluitans</name>
    <dbReference type="NCBI Taxonomy" id="41844"/>
    <lineage>
        <taxon>Eukaryota</taxon>
        <taxon>Viridiplantae</taxon>
        <taxon>Streptophyta</taxon>
        <taxon>Embryophyta</taxon>
        <taxon>Marchantiophyta</taxon>
        <taxon>Marchantiopsida</taxon>
        <taxon>Marchantiidae</taxon>
        <taxon>Marchantiales</taxon>
        <taxon>Ricciaceae</taxon>
        <taxon>Riccia</taxon>
    </lineage>
</organism>
<name>A0ABD1YFX2_9MARC</name>
<dbReference type="InterPro" id="IPR029044">
    <property type="entry name" value="Nucleotide-diphossugar_trans"/>
</dbReference>
<dbReference type="EMBL" id="JBHFFA010000004">
    <property type="protein sequence ID" value="KAL2629681.1"/>
    <property type="molecule type" value="Genomic_DNA"/>
</dbReference>
<sequence length="376" mass="42208">MPMVGGPKVRAAVRRKAALGSSAGKWCYRICYLCILLAACYMVVSRIRGARIPPLGSVATEGATATDVRRETGAGVAKDGVSMESVSTTQGSTRDHKREYLRRWIEQPNSLCFGRGNITILSVAIGLPQSYLELLRSNRLAYGGIHGYRYCEIRTSLDFSRPPAWTKVKATALLLTFAETVMHIEADALITNHSISIESIINNPEYNVSGKDAVYTNDFKQSREFNVEDGRMFISSANYIMRSTPWSKALLEAQDKFYRESALFNKYEEQDALNLYRMKHFEDYIRHVGIVPYRYMNSPCSQKYNLYEPGDFIAHFVGGTSPEKYERLAAALFLKNPNDSSCSTCNCFLKSVHLNKQVASVDSILCIAKYKIRAIA</sequence>
<accession>A0ABD1YFX2</accession>
<dbReference type="Pfam" id="PF05637">
    <property type="entry name" value="Glyco_transf_34"/>
    <property type="match status" value="1"/>
</dbReference>
<reference evidence="6 7" key="1">
    <citation type="submission" date="2024-09" db="EMBL/GenBank/DDBJ databases">
        <title>Chromosome-scale assembly of Riccia fluitans.</title>
        <authorList>
            <person name="Paukszto L."/>
            <person name="Sawicki J."/>
            <person name="Karawczyk K."/>
            <person name="Piernik-Szablinska J."/>
            <person name="Szczecinska M."/>
            <person name="Mazdziarz M."/>
        </authorList>
    </citation>
    <scope>NUCLEOTIDE SEQUENCE [LARGE SCALE GENOMIC DNA]</scope>
    <source>
        <strain evidence="6">Rf_01</strain>
        <tissue evidence="6">Aerial parts of the thallus</tissue>
    </source>
</reference>
<comment type="subcellular location">
    <subcellularLocation>
        <location evidence="1">Golgi apparatus membrane</location>
        <topology evidence="1">Single-pass type II membrane protein</topology>
    </subcellularLocation>
</comment>
<comment type="caution">
    <text evidence="6">The sequence shown here is derived from an EMBL/GenBank/DDBJ whole genome shotgun (WGS) entry which is preliminary data.</text>
</comment>
<evidence type="ECO:0000313" key="6">
    <source>
        <dbReference type="EMBL" id="KAL2629681.1"/>
    </source>
</evidence>
<dbReference type="Proteomes" id="UP001605036">
    <property type="component" value="Unassembled WGS sequence"/>
</dbReference>
<comment type="similarity">
    <text evidence="2">Belongs to the glycosyltransferase 34 family.</text>
</comment>
<keyword evidence="5" id="KW-0472">Membrane</keyword>
<evidence type="ECO:0000256" key="2">
    <source>
        <dbReference type="ARBA" id="ARBA00005664"/>
    </source>
</evidence>
<dbReference type="AlphaFoldDB" id="A0ABD1YFX2"/>
<keyword evidence="7" id="KW-1185">Reference proteome</keyword>
<proteinExistence type="inferred from homology"/>
<keyword evidence="5" id="KW-0812">Transmembrane</keyword>
<dbReference type="PANTHER" id="PTHR31306">
    <property type="entry name" value="ALPHA-1,6-MANNOSYLTRANSFERASE MNN11-RELATED"/>
    <property type="match status" value="1"/>
</dbReference>
<evidence type="ECO:0000256" key="1">
    <source>
        <dbReference type="ARBA" id="ARBA00004323"/>
    </source>
</evidence>
<evidence type="ECO:0000256" key="3">
    <source>
        <dbReference type="ARBA" id="ARBA00022676"/>
    </source>
</evidence>
<dbReference type="Gene3D" id="3.90.550.10">
    <property type="entry name" value="Spore Coat Polysaccharide Biosynthesis Protein SpsA, Chain A"/>
    <property type="match status" value="1"/>
</dbReference>
<evidence type="ECO:0008006" key="8">
    <source>
        <dbReference type="Google" id="ProtNLM"/>
    </source>
</evidence>
<evidence type="ECO:0000256" key="4">
    <source>
        <dbReference type="ARBA" id="ARBA00022679"/>
    </source>
</evidence>
<dbReference type="PANTHER" id="PTHR31306:SF11">
    <property type="entry name" value="NUCLEOTIDE-DIPHOSPHO-SUGAR TRANSFERASE DOMAIN-CONTAINING PROTEIN"/>
    <property type="match status" value="1"/>
</dbReference>
<keyword evidence="3" id="KW-0328">Glycosyltransferase</keyword>
<dbReference type="GO" id="GO:0000139">
    <property type="term" value="C:Golgi membrane"/>
    <property type="evidence" value="ECO:0007669"/>
    <property type="project" value="UniProtKB-SubCell"/>
</dbReference>
<keyword evidence="5" id="KW-1133">Transmembrane helix</keyword>
<evidence type="ECO:0000313" key="7">
    <source>
        <dbReference type="Proteomes" id="UP001605036"/>
    </source>
</evidence>
<dbReference type="InterPro" id="IPR008630">
    <property type="entry name" value="Glyco_trans_34"/>
</dbReference>